<evidence type="ECO:0000256" key="3">
    <source>
        <dbReference type="ARBA" id="ARBA00022960"/>
    </source>
</evidence>
<dbReference type="PANTHER" id="PTHR34138">
    <property type="entry name" value="CELL SHAPE-DETERMINING PROTEIN MREC"/>
    <property type="match status" value="1"/>
</dbReference>
<proteinExistence type="inferred from homology"/>
<evidence type="ECO:0000256" key="5">
    <source>
        <dbReference type="SAM" id="Coils"/>
    </source>
</evidence>
<evidence type="ECO:0000313" key="10">
    <source>
        <dbReference type="Proteomes" id="UP000522081"/>
    </source>
</evidence>
<dbReference type="PANTHER" id="PTHR34138:SF1">
    <property type="entry name" value="CELL SHAPE-DETERMINING PROTEIN MREC"/>
    <property type="match status" value="1"/>
</dbReference>
<organism evidence="9 10">
    <name type="scientific">Novosphingobium marinum</name>
    <dbReference type="NCBI Taxonomy" id="1514948"/>
    <lineage>
        <taxon>Bacteria</taxon>
        <taxon>Pseudomonadati</taxon>
        <taxon>Pseudomonadota</taxon>
        <taxon>Alphaproteobacteria</taxon>
        <taxon>Sphingomonadales</taxon>
        <taxon>Sphingomonadaceae</taxon>
        <taxon>Novosphingobium</taxon>
    </lineage>
</organism>
<dbReference type="AlphaFoldDB" id="A0A7Z0BUH0"/>
<keyword evidence="10" id="KW-1185">Reference proteome</keyword>
<dbReference type="InterPro" id="IPR042175">
    <property type="entry name" value="Cell/Rod_MreC_2"/>
</dbReference>
<keyword evidence="7" id="KW-0812">Transmembrane</keyword>
<dbReference type="EMBL" id="JACBZF010000001">
    <property type="protein sequence ID" value="NYH94177.1"/>
    <property type="molecule type" value="Genomic_DNA"/>
</dbReference>
<dbReference type="InterPro" id="IPR007221">
    <property type="entry name" value="MreC"/>
</dbReference>
<evidence type="ECO:0000313" key="9">
    <source>
        <dbReference type="EMBL" id="NYH94177.1"/>
    </source>
</evidence>
<evidence type="ECO:0000256" key="4">
    <source>
        <dbReference type="ARBA" id="ARBA00032089"/>
    </source>
</evidence>
<evidence type="ECO:0000256" key="2">
    <source>
        <dbReference type="ARBA" id="ARBA00013855"/>
    </source>
</evidence>
<keyword evidence="7" id="KW-0472">Membrane</keyword>
<feature type="region of interest" description="Disordered" evidence="6">
    <location>
        <begin position="277"/>
        <end position="297"/>
    </location>
</feature>
<evidence type="ECO:0000256" key="1">
    <source>
        <dbReference type="ARBA" id="ARBA00009369"/>
    </source>
</evidence>
<accession>A0A7Z0BUH0</accession>
<keyword evidence="5" id="KW-0175">Coiled coil</keyword>
<gene>
    <name evidence="9" type="ORF">FHS75_000482</name>
</gene>
<dbReference type="Pfam" id="PF04085">
    <property type="entry name" value="MreC"/>
    <property type="match status" value="1"/>
</dbReference>
<dbReference type="GO" id="GO:0005886">
    <property type="term" value="C:plasma membrane"/>
    <property type="evidence" value="ECO:0007669"/>
    <property type="project" value="TreeGrafter"/>
</dbReference>
<dbReference type="Gene3D" id="2.40.10.340">
    <property type="entry name" value="Rod shape-determining protein MreC, domain 1"/>
    <property type="match status" value="1"/>
</dbReference>
<dbReference type="NCBIfam" id="TIGR00219">
    <property type="entry name" value="mreC"/>
    <property type="match status" value="1"/>
</dbReference>
<reference evidence="9 10" key="1">
    <citation type="submission" date="2020-07" db="EMBL/GenBank/DDBJ databases">
        <title>Genomic Encyclopedia of Type Strains, Phase IV (KMG-IV): sequencing the most valuable type-strain genomes for metagenomic binning, comparative biology and taxonomic classification.</title>
        <authorList>
            <person name="Goeker M."/>
        </authorList>
    </citation>
    <scope>NUCLEOTIDE SEQUENCE [LARGE SCALE GENOMIC DNA]</scope>
    <source>
        <strain evidence="9 10">DSM 29043</strain>
    </source>
</reference>
<evidence type="ECO:0000259" key="8">
    <source>
        <dbReference type="Pfam" id="PF04085"/>
    </source>
</evidence>
<keyword evidence="3" id="KW-0133">Cell shape</keyword>
<comment type="caution">
    <text evidence="9">The sequence shown here is derived from an EMBL/GenBank/DDBJ whole genome shotgun (WGS) entry which is preliminary data.</text>
</comment>
<evidence type="ECO:0000256" key="6">
    <source>
        <dbReference type="SAM" id="MobiDB-lite"/>
    </source>
</evidence>
<dbReference type="RefSeq" id="WP_179406118.1">
    <property type="nucleotide sequence ID" value="NZ_BMGF01000001.1"/>
</dbReference>
<dbReference type="GO" id="GO:0008360">
    <property type="term" value="P:regulation of cell shape"/>
    <property type="evidence" value="ECO:0007669"/>
    <property type="project" value="UniProtKB-KW"/>
</dbReference>
<sequence length="297" mass="30685">MAPPSKRRSGYSRRAQYSTFFGYIAGVAGVLVGAAFLLVSFLEPGAFSWARNAAATAAEPAGGASARGRSAGKSVIDVVEGYILAGSENARLRRELAESRTRLVEAEAAHEENERLKALLGLARRDPAPVALTRLTSSSASSSRRFATLGAGSADGVEAGMPVTSPLGLIGRVLEAGPSTSRVLLVTDTESLVPVRRSGDGVPAFAQGRGDGTIQIRLINLGINPLKKGDVFVTSGSGGLYRPGTVMAVATEVTSDGAIARVLSDPAATEFVAVEDVWGPVPQPGPPPSEEEDQDGE</sequence>
<keyword evidence="7" id="KW-1133">Transmembrane helix</keyword>
<evidence type="ECO:0000256" key="7">
    <source>
        <dbReference type="SAM" id="Phobius"/>
    </source>
</evidence>
<dbReference type="InterPro" id="IPR055342">
    <property type="entry name" value="MreC_beta-barrel_core"/>
</dbReference>
<dbReference type="Gene3D" id="2.40.10.350">
    <property type="entry name" value="Rod shape-determining protein MreC, domain 2"/>
    <property type="match status" value="1"/>
</dbReference>
<name>A0A7Z0BUH0_9SPHN</name>
<protein>
    <recommendedName>
        <fullName evidence="2">Cell shape-determining protein MreC</fullName>
    </recommendedName>
    <alternativeName>
        <fullName evidence="4">Cell shape protein MreC</fullName>
    </alternativeName>
</protein>
<dbReference type="InterPro" id="IPR042177">
    <property type="entry name" value="Cell/Rod_1"/>
</dbReference>
<feature type="coiled-coil region" evidence="5">
    <location>
        <begin position="89"/>
        <end position="126"/>
    </location>
</feature>
<feature type="transmembrane region" description="Helical" evidence="7">
    <location>
        <begin position="20"/>
        <end position="42"/>
    </location>
</feature>
<comment type="similarity">
    <text evidence="1">Belongs to the MreC family.</text>
</comment>
<feature type="domain" description="Rod shape-determining protein MreC beta-barrel core" evidence="8">
    <location>
        <begin position="138"/>
        <end position="266"/>
    </location>
</feature>
<dbReference type="Proteomes" id="UP000522081">
    <property type="component" value="Unassembled WGS sequence"/>
</dbReference>